<evidence type="ECO:0000256" key="1">
    <source>
        <dbReference type="ARBA" id="ARBA00009299"/>
    </source>
</evidence>
<reference evidence="6 7" key="1">
    <citation type="journal article" date="2019" name="Genome Biol. Evol.">
        <title>Day and night: Metabolic profiles and evolutionary relationships of six axenic non-marine cyanobacteria.</title>
        <authorList>
            <person name="Will S.E."/>
            <person name="Henke P."/>
            <person name="Boedeker C."/>
            <person name="Huang S."/>
            <person name="Brinkmann H."/>
            <person name="Rohde M."/>
            <person name="Jarek M."/>
            <person name="Friedl T."/>
            <person name="Seufert S."/>
            <person name="Schumacher M."/>
            <person name="Overmann J."/>
            <person name="Neumann-Schaal M."/>
            <person name="Petersen J."/>
        </authorList>
    </citation>
    <scope>NUCLEOTIDE SEQUENCE [LARGE SCALE GENOMIC DNA]</scope>
    <source>
        <strain evidence="6 7">SAG 1403-4b</strain>
    </source>
</reference>
<dbReference type="GO" id="GO:0016829">
    <property type="term" value="F:lyase activity"/>
    <property type="evidence" value="ECO:0007669"/>
    <property type="project" value="UniProtKB-KW"/>
</dbReference>
<dbReference type="OrthoDB" id="462757at2"/>
<evidence type="ECO:0000313" key="6">
    <source>
        <dbReference type="EMBL" id="RUS94131.1"/>
    </source>
</evidence>
<keyword evidence="4" id="KW-0456">Lyase</keyword>
<gene>
    <name evidence="6" type="ORF">DSM107003_40180</name>
</gene>
<organism evidence="6 7">
    <name type="scientific">Trichormus variabilis SAG 1403-4b</name>
    <dbReference type="NCBI Taxonomy" id="447716"/>
    <lineage>
        <taxon>Bacteria</taxon>
        <taxon>Bacillati</taxon>
        <taxon>Cyanobacteriota</taxon>
        <taxon>Cyanophyceae</taxon>
        <taxon>Nostocales</taxon>
        <taxon>Nostocaceae</taxon>
        <taxon>Trichormus</taxon>
    </lineage>
</organism>
<dbReference type="SUPFAM" id="SSF52540">
    <property type="entry name" value="P-loop containing nucleoside triphosphate hydrolases"/>
    <property type="match status" value="1"/>
</dbReference>
<dbReference type="InterPro" id="IPR003593">
    <property type="entry name" value="AAA+_ATPase"/>
</dbReference>
<dbReference type="InterPro" id="IPR000225">
    <property type="entry name" value="Armadillo"/>
</dbReference>
<dbReference type="Gene3D" id="3.40.50.300">
    <property type="entry name" value="P-loop containing nucleotide triphosphate hydrolases"/>
    <property type="match status" value="1"/>
</dbReference>
<dbReference type="SUPFAM" id="SSF48371">
    <property type="entry name" value="ARM repeat"/>
    <property type="match status" value="1"/>
</dbReference>
<dbReference type="InterPro" id="IPR011989">
    <property type="entry name" value="ARM-like"/>
</dbReference>
<dbReference type="InterPro" id="IPR004155">
    <property type="entry name" value="PBS_lyase_HEAT"/>
</dbReference>
<evidence type="ECO:0000259" key="5">
    <source>
        <dbReference type="PROSITE" id="PS50837"/>
    </source>
</evidence>
<dbReference type="Pfam" id="PF05729">
    <property type="entry name" value="NACHT"/>
    <property type="match status" value="1"/>
</dbReference>
<dbReference type="PANTHER" id="PTHR12697">
    <property type="entry name" value="PBS LYASE HEAT-LIKE PROTEIN"/>
    <property type="match status" value="1"/>
</dbReference>
<dbReference type="InterPro" id="IPR027417">
    <property type="entry name" value="P-loop_NTPase"/>
</dbReference>
<dbReference type="Proteomes" id="UP000276103">
    <property type="component" value="Unassembled WGS sequence"/>
</dbReference>
<protein>
    <recommendedName>
        <fullName evidence="5">NACHT domain-containing protein</fullName>
    </recommendedName>
</protein>
<dbReference type="InterPro" id="IPR007111">
    <property type="entry name" value="NACHT_NTPase"/>
</dbReference>
<dbReference type="Pfam" id="PF13646">
    <property type="entry name" value="HEAT_2"/>
    <property type="match status" value="2"/>
</dbReference>
<dbReference type="AlphaFoldDB" id="A0A3S1I9Q5"/>
<dbReference type="PANTHER" id="PTHR12697:SF5">
    <property type="entry name" value="DEOXYHYPUSINE HYDROXYLASE"/>
    <property type="match status" value="1"/>
</dbReference>
<dbReference type="RefSeq" id="WP_127055847.1">
    <property type="nucleotide sequence ID" value="NZ_RSCM01000015.1"/>
</dbReference>
<dbReference type="SMART" id="SM00382">
    <property type="entry name" value="AAA"/>
    <property type="match status" value="1"/>
</dbReference>
<feature type="domain" description="NACHT" evidence="5">
    <location>
        <begin position="76"/>
        <end position="175"/>
    </location>
</feature>
<dbReference type="GO" id="GO:0030089">
    <property type="term" value="C:phycobilisome"/>
    <property type="evidence" value="ECO:0007669"/>
    <property type="project" value="UniProtKB-KW"/>
</dbReference>
<sequence length="1095" mass="125097">MFASNEFQSYLQEICYRYEQWWTKDALTETIAAQQATFSFEQIVQTKEQKEERQEKRQIIPPLPILKVINDYIESEHILLVGSPGVGKSTALLRCLVSFAKAELEELEPRIPVLVSLKRYKVPVAGSEDSSGMLTLIRDALEPELILEITEIKELLWKKKRLILLLDGLNEMPADSITYLIDFRNKCKQSKIPLICTTRELGSGDLGIKRRLEIQPLRPLEINRFLKECMPSQEQKVLQLLRRDNRELSRTPFVLWMLYHVFQETGTVAETLGEAFRQFFKSFKKIKEDAFVKDKRRKKWNSNSWLEHLAFTMLNSLEPSDPGLVISDDRAKKVLSESKIEELLKYHLLEKVSDKEISFHHQLIQEYYAAECLLTKLPELIKKEPSQKYNQFQREHLNYLKWTEAIALMLGLPEITEEQAIKIIELALNVDLKLGAKLAGDVKPELQQKTVKMIAEQQVTEWFRIFLLGETNSLKAADELIKIVKDSDPDIRRKSVWASRKLGSEAALSVINIAIEDADFHVRKTAIRAIGELDTEQAIPLVSQILIKDPIVSVREMAVMGVLGKLDSEAAILELLRATQDPEYKVSGMATHYLEEMEREAVIPVLTKVLKNKNSDLSLRKSAADLLGKLGDERIIINLFEAYLDLTSDLHCTASYAISQIKNRAITNENDIKERQESQQKGQINHWLRYLNSEEPTPRGNAIFHLTSLLGKEVAIDLAIQALDDPHHYVRGHALTSLVRLIGKEAIPQVIKALDDSHCNVRDQASQELRGLRQYLPDNLEISEATVSRLIRILNKDQDMYDIYIQKKTLTTLTKLCSIQPNLLLNEDLENAFINASKAADNNLHSSAATGLGQFSSEKAASRLLDMVGDTDFYIALSATESLKNMPFQITAKYLPDLIKLIPTSTDGFVLDAVVTIQSRCQFYNYEIAQSKPPQITAEIETYSLHDKLDIITQEVKKVSEQPKRVINTTNYYEKGTHNHNHNYANDEILKQQIIELRQFVHQLHQTHQATDEANAVDIIDVEVRAIQKTNPTHWQKIKTQFQLLKSQLLNPESHFQATKATLAEVAKHYLEESVFSKAFITYIDTLSANSDQEE</sequence>
<dbReference type="PROSITE" id="PS50176">
    <property type="entry name" value="ARM_REPEAT"/>
    <property type="match status" value="1"/>
</dbReference>
<dbReference type="GO" id="GO:0016491">
    <property type="term" value="F:oxidoreductase activity"/>
    <property type="evidence" value="ECO:0007669"/>
    <property type="project" value="TreeGrafter"/>
</dbReference>
<keyword evidence="2" id="KW-0042">Antenna complex</keyword>
<accession>A0A3S1I9Q5</accession>
<dbReference type="InterPro" id="IPR016024">
    <property type="entry name" value="ARM-type_fold"/>
</dbReference>
<evidence type="ECO:0000256" key="2">
    <source>
        <dbReference type="ARBA" id="ARBA00022549"/>
    </source>
</evidence>
<dbReference type="SMART" id="SM00567">
    <property type="entry name" value="EZ_HEAT"/>
    <property type="match status" value="7"/>
</dbReference>
<keyword evidence="7" id="KW-1185">Reference proteome</keyword>
<keyword evidence="3" id="KW-0605">Phycobilisome</keyword>
<evidence type="ECO:0000313" key="7">
    <source>
        <dbReference type="Proteomes" id="UP000276103"/>
    </source>
</evidence>
<dbReference type="PROSITE" id="PS50837">
    <property type="entry name" value="NACHT"/>
    <property type="match status" value="1"/>
</dbReference>
<comment type="similarity">
    <text evidence="1">Belongs to the CpcE/RpcE/PecE family.</text>
</comment>
<evidence type="ECO:0000256" key="4">
    <source>
        <dbReference type="ARBA" id="ARBA00023239"/>
    </source>
</evidence>
<dbReference type="Gene3D" id="1.25.10.10">
    <property type="entry name" value="Leucine-rich Repeat Variant"/>
    <property type="match status" value="4"/>
</dbReference>
<evidence type="ECO:0000256" key="3">
    <source>
        <dbReference type="ARBA" id="ARBA00022738"/>
    </source>
</evidence>
<comment type="caution">
    <text evidence="6">The sequence shown here is derived from an EMBL/GenBank/DDBJ whole genome shotgun (WGS) entry which is preliminary data.</text>
</comment>
<proteinExistence type="inferred from homology"/>
<name>A0A3S1I9Q5_ANAVA</name>
<dbReference type="EMBL" id="RSCM01000015">
    <property type="protein sequence ID" value="RUS94131.1"/>
    <property type="molecule type" value="Genomic_DNA"/>
</dbReference>